<feature type="transmembrane region" description="Helical" evidence="1">
    <location>
        <begin position="35"/>
        <end position="52"/>
    </location>
</feature>
<evidence type="ECO:0000313" key="2">
    <source>
        <dbReference type="EMBL" id="CAK8697400.1"/>
    </source>
</evidence>
<protein>
    <submittedName>
        <fullName evidence="2">Uncharacterized protein</fullName>
    </submittedName>
</protein>
<keyword evidence="1" id="KW-1133">Transmembrane helix</keyword>
<feature type="transmembrane region" description="Helical" evidence="1">
    <location>
        <begin position="64"/>
        <end position="85"/>
    </location>
</feature>
<dbReference type="Proteomes" id="UP001642483">
    <property type="component" value="Unassembled WGS sequence"/>
</dbReference>
<evidence type="ECO:0000313" key="3">
    <source>
        <dbReference type="Proteomes" id="UP001642483"/>
    </source>
</evidence>
<keyword evidence="3" id="KW-1185">Reference proteome</keyword>
<sequence>MGRRSRRPLTKVPEGKVEERKCPELLKVPRCNPKLTFQQFCYCVAVLAKLYYCLNYNVRPEDDQLWSVLSSLAIMAVPGTAAVIFCRKRNGRANAILGANFVVCVILGFLWLLTLFAENFYLADYKFQEDCPNTFSPSTVLQYGTISAVTFGFVLFMYSSQF</sequence>
<proteinExistence type="predicted"/>
<gene>
    <name evidence="2" type="ORF">CVLEPA_LOCUS30635</name>
</gene>
<comment type="caution">
    <text evidence="2">The sequence shown here is derived from an EMBL/GenBank/DDBJ whole genome shotgun (WGS) entry which is preliminary data.</text>
</comment>
<reference evidence="2 3" key="1">
    <citation type="submission" date="2024-02" db="EMBL/GenBank/DDBJ databases">
        <authorList>
            <person name="Daric V."/>
            <person name="Darras S."/>
        </authorList>
    </citation>
    <scope>NUCLEOTIDE SEQUENCE [LARGE SCALE GENOMIC DNA]</scope>
</reference>
<feature type="transmembrane region" description="Helical" evidence="1">
    <location>
        <begin position="97"/>
        <end position="117"/>
    </location>
</feature>
<feature type="transmembrane region" description="Helical" evidence="1">
    <location>
        <begin position="140"/>
        <end position="158"/>
    </location>
</feature>
<keyword evidence="1" id="KW-0472">Membrane</keyword>
<keyword evidence="1" id="KW-0812">Transmembrane</keyword>
<evidence type="ECO:0000256" key="1">
    <source>
        <dbReference type="SAM" id="Phobius"/>
    </source>
</evidence>
<dbReference type="EMBL" id="CAWYQH010000163">
    <property type="protein sequence ID" value="CAK8697400.1"/>
    <property type="molecule type" value="Genomic_DNA"/>
</dbReference>
<name>A0ABP0H083_CLALP</name>
<accession>A0ABP0H083</accession>
<organism evidence="2 3">
    <name type="scientific">Clavelina lepadiformis</name>
    <name type="common">Light-bulb sea squirt</name>
    <name type="synonym">Ascidia lepadiformis</name>
    <dbReference type="NCBI Taxonomy" id="159417"/>
    <lineage>
        <taxon>Eukaryota</taxon>
        <taxon>Metazoa</taxon>
        <taxon>Chordata</taxon>
        <taxon>Tunicata</taxon>
        <taxon>Ascidiacea</taxon>
        <taxon>Aplousobranchia</taxon>
        <taxon>Clavelinidae</taxon>
        <taxon>Clavelina</taxon>
    </lineage>
</organism>